<dbReference type="AlphaFoldDB" id="A0A9Q6LU07"/>
<dbReference type="RefSeq" id="WP_033923762.1">
    <property type="nucleotide sequence ID" value="NZ_CP012413.1"/>
</dbReference>
<keyword evidence="2" id="KW-1185">Reference proteome</keyword>
<dbReference type="Proteomes" id="UP000422232">
    <property type="component" value="Chromosome"/>
</dbReference>
<organism evidence="1 2">
    <name type="scientific">Piscirickettsia salmonis</name>
    <dbReference type="NCBI Taxonomy" id="1238"/>
    <lineage>
        <taxon>Bacteria</taxon>
        <taxon>Pseudomonadati</taxon>
        <taxon>Pseudomonadota</taxon>
        <taxon>Gammaproteobacteria</taxon>
        <taxon>Thiotrichales</taxon>
        <taxon>Piscirickettsiaceae</taxon>
        <taxon>Piscirickettsia</taxon>
    </lineage>
</organism>
<dbReference type="GeneID" id="66740656"/>
<name>A0A9Q6LU07_PISSA</name>
<evidence type="ECO:0000313" key="2">
    <source>
        <dbReference type="Proteomes" id="UP000422232"/>
    </source>
</evidence>
<gene>
    <name evidence="1" type="ORF">Psal009_01469</name>
</gene>
<reference evidence="1 2" key="1">
    <citation type="submission" date="2019-04" db="EMBL/GenBank/DDBJ databases">
        <title>Complete genome sequencing of Piscirickettsia salmonis strain Psal-009.</title>
        <authorList>
            <person name="Schober I."/>
            <person name="Bunk B."/>
            <person name="Sproer C."/>
            <person name="Carril G.P."/>
            <person name="Riedel T."/>
            <person name="Flores-Herrera P.A."/>
            <person name="Nourdin-Galindo G."/>
            <person name="Marshall S.H."/>
            <person name="Overmann J."/>
        </authorList>
    </citation>
    <scope>NUCLEOTIDE SEQUENCE [LARGE SCALE GENOMIC DNA]</scope>
    <source>
        <strain evidence="1 2">Psal-009</strain>
    </source>
</reference>
<dbReference type="EMBL" id="CP038908">
    <property type="protein sequence ID" value="QGO05578.1"/>
    <property type="molecule type" value="Genomic_DNA"/>
</dbReference>
<proteinExistence type="predicted"/>
<sequence>MSARMMVCPYCSHQSYSELILTSERLFAKCNTCHRLIQTDAGTYCLFYAHNEYACSCQEDEDEDEDEGFQPHNKLHA</sequence>
<evidence type="ECO:0000313" key="1">
    <source>
        <dbReference type="EMBL" id="QGO05578.1"/>
    </source>
</evidence>
<accession>A0A9Q6LU07</accession>
<protein>
    <submittedName>
        <fullName evidence="1">Uncharacterized protein</fullName>
    </submittedName>
</protein>